<protein>
    <submittedName>
        <fullName evidence="2">Uncharacterized protein</fullName>
    </submittedName>
</protein>
<reference evidence="2 3" key="1">
    <citation type="journal article" date="2018" name="Mol. Biol. Evol.">
        <title>Broad Genomic Sampling Reveals a Smut Pathogenic Ancestry of the Fungal Clade Ustilaginomycotina.</title>
        <authorList>
            <person name="Kijpornyongpan T."/>
            <person name="Mondo S.J."/>
            <person name="Barry K."/>
            <person name="Sandor L."/>
            <person name="Lee J."/>
            <person name="Lipzen A."/>
            <person name="Pangilinan J."/>
            <person name="LaButti K."/>
            <person name="Hainaut M."/>
            <person name="Henrissat B."/>
            <person name="Grigoriev I.V."/>
            <person name="Spatafora J.W."/>
            <person name="Aime M.C."/>
        </authorList>
    </citation>
    <scope>NUCLEOTIDE SEQUENCE [LARGE SCALE GENOMIC DNA]</scope>
    <source>
        <strain evidence="2 3">MCA 4658</strain>
    </source>
</reference>
<evidence type="ECO:0000256" key="1">
    <source>
        <dbReference type="SAM" id="MobiDB-lite"/>
    </source>
</evidence>
<name>A0A316WCS9_9BASI</name>
<accession>A0A316WCS9</accession>
<evidence type="ECO:0000313" key="3">
    <source>
        <dbReference type="Proteomes" id="UP000245783"/>
    </source>
</evidence>
<dbReference type="OrthoDB" id="10521965at2759"/>
<organism evidence="2 3">
    <name type="scientific">Ceraceosorus guamensis</name>
    <dbReference type="NCBI Taxonomy" id="1522189"/>
    <lineage>
        <taxon>Eukaryota</taxon>
        <taxon>Fungi</taxon>
        <taxon>Dikarya</taxon>
        <taxon>Basidiomycota</taxon>
        <taxon>Ustilaginomycotina</taxon>
        <taxon>Exobasidiomycetes</taxon>
        <taxon>Ceraceosorales</taxon>
        <taxon>Ceraceosoraceae</taxon>
        <taxon>Ceraceosorus</taxon>
    </lineage>
</organism>
<dbReference type="InParanoid" id="A0A316WCS9"/>
<dbReference type="Proteomes" id="UP000245783">
    <property type="component" value="Unassembled WGS sequence"/>
</dbReference>
<gene>
    <name evidence="2" type="ORF">IE81DRAFT_319322</name>
</gene>
<dbReference type="GeneID" id="37034559"/>
<evidence type="ECO:0000313" key="2">
    <source>
        <dbReference type="EMBL" id="PWN46411.1"/>
    </source>
</evidence>
<dbReference type="AlphaFoldDB" id="A0A316WCS9"/>
<dbReference type="RefSeq" id="XP_025373571.1">
    <property type="nucleotide sequence ID" value="XM_025512689.1"/>
</dbReference>
<feature type="region of interest" description="Disordered" evidence="1">
    <location>
        <begin position="24"/>
        <end position="120"/>
    </location>
</feature>
<keyword evidence="3" id="KW-1185">Reference proteome</keyword>
<sequence>MREKGYIVTRSSRVGVQRYQTYDVANDRWEPAGWDTGSSSAPPQGHIPTLDSSVNPAIDPVPRSRRRVTNRLLSSEGAGPSLRPGQSSGAGPSGAVNLPSGRQSRSSSSSGDGSGGWRPA</sequence>
<dbReference type="EMBL" id="KZ819351">
    <property type="protein sequence ID" value="PWN46411.1"/>
    <property type="molecule type" value="Genomic_DNA"/>
</dbReference>
<proteinExistence type="predicted"/>
<feature type="compositionally biased region" description="Low complexity" evidence="1">
    <location>
        <begin position="84"/>
        <end position="111"/>
    </location>
</feature>